<keyword evidence="6" id="KW-1003">Cell membrane</keyword>
<evidence type="ECO:0000256" key="1">
    <source>
        <dbReference type="ARBA" id="ARBA00004370"/>
    </source>
</evidence>
<evidence type="ECO:0000313" key="7">
    <source>
        <dbReference type="EMBL" id="WBO24550.1"/>
    </source>
</evidence>
<keyword evidence="4 6" id="KW-1133">Transmembrane helix</keyword>
<feature type="transmembrane region" description="Helical" evidence="6">
    <location>
        <begin position="203"/>
        <end position="224"/>
    </location>
</feature>
<organism evidence="7 8">
    <name type="scientific">Sphingomonas abietis</name>
    <dbReference type="NCBI Taxonomy" id="3012344"/>
    <lineage>
        <taxon>Bacteria</taxon>
        <taxon>Pseudomonadati</taxon>
        <taxon>Pseudomonadota</taxon>
        <taxon>Alphaproteobacteria</taxon>
        <taxon>Sphingomonadales</taxon>
        <taxon>Sphingomonadaceae</taxon>
        <taxon>Sphingomonas</taxon>
    </lineage>
</organism>
<accession>A0ABY7NSR8</accession>
<dbReference type="Pfam" id="PF02104">
    <property type="entry name" value="SURF1"/>
    <property type="match status" value="1"/>
</dbReference>
<protein>
    <recommendedName>
        <fullName evidence="6">SURF1-like protein</fullName>
    </recommendedName>
</protein>
<evidence type="ECO:0000313" key="8">
    <source>
        <dbReference type="Proteomes" id="UP001210865"/>
    </source>
</evidence>
<keyword evidence="5 6" id="KW-0472">Membrane</keyword>
<evidence type="ECO:0000256" key="6">
    <source>
        <dbReference type="RuleBase" id="RU363076"/>
    </source>
</evidence>
<dbReference type="PANTHER" id="PTHR23427">
    <property type="entry name" value="SURFEIT LOCUS PROTEIN"/>
    <property type="match status" value="1"/>
</dbReference>
<name>A0ABY7NSR8_9SPHN</name>
<keyword evidence="3 6" id="KW-0812">Transmembrane</keyword>
<comment type="caution">
    <text evidence="6">Lacks conserved residue(s) required for the propagation of feature annotation.</text>
</comment>
<gene>
    <name evidence="7" type="ORF">PBT88_04255</name>
</gene>
<comment type="subcellular location">
    <subcellularLocation>
        <location evidence="6">Cell membrane</location>
        <topology evidence="6">Multi-pass membrane protein</topology>
    </subcellularLocation>
    <subcellularLocation>
        <location evidence="1">Membrane</location>
    </subcellularLocation>
</comment>
<reference evidence="7 8" key="1">
    <citation type="submission" date="2022-12" db="EMBL/GenBank/DDBJ databases">
        <title>Sphingomonas abieness sp. nov., an endophytic bacterium isolated from Abies koreana.</title>
        <authorList>
            <person name="Jiang L."/>
            <person name="Lee J."/>
        </authorList>
    </citation>
    <scope>NUCLEOTIDE SEQUENCE [LARGE SCALE GENOMIC DNA]</scope>
    <source>
        <strain evidence="8">PAMB 00755</strain>
    </source>
</reference>
<dbReference type="Proteomes" id="UP001210865">
    <property type="component" value="Chromosome"/>
</dbReference>
<sequence>MGFGALLLFWFVAFCVLGTWQVHRLSWKLNLIATVDRRVHAPPVAPPGPADWSPQDVADYNYLHVRVRGTFLNDRETLTQAVSEQGPGFWVMTPLRTDQGFNLLVNRGFVPDDHRQAATRRAGLPQGEVTVIGLVRLSEPKGGFLQSNKPASDEWHSRDVAAIAAKRGLGDVAPYFVDADAAPNPGGWPLGGQTVVSFPNNHLQYAITWYGLAVLMLVGGVLLVRGERAARRSGASGE</sequence>
<evidence type="ECO:0000256" key="5">
    <source>
        <dbReference type="ARBA" id="ARBA00023136"/>
    </source>
</evidence>
<dbReference type="InterPro" id="IPR045214">
    <property type="entry name" value="Surf1/Surf4"/>
</dbReference>
<evidence type="ECO:0000256" key="3">
    <source>
        <dbReference type="ARBA" id="ARBA00022692"/>
    </source>
</evidence>
<proteinExistence type="inferred from homology"/>
<keyword evidence="8" id="KW-1185">Reference proteome</keyword>
<dbReference type="PANTHER" id="PTHR23427:SF2">
    <property type="entry name" value="SURFEIT LOCUS PROTEIN 1"/>
    <property type="match status" value="1"/>
</dbReference>
<dbReference type="PROSITE" id="PS50895">
    <property type="entry name" value="SURF1"/>
    <property type="match status" value="1"/>
</dbReference>
<comment type="similarity">
    <text evidence="2 6">Belongs to the SURF1 family.</text>
</comment>
<dbReference type="CDD" id="cd06662">
    <property type="entry name" value="SURF1"/>
    <property type="match status" value="1"/>
</dbReference>
<dbReference type="InterPro" id="IPR002994">
    <property type="entry name" value="Surf1/Shy1"/>
</dbReference>
<evidence type="ECO:0000256" key="2">
    <source>
        <dbReference type="ARBA" id="ARBA00007165"/>
    </source>
</evidence>
<dbReference type="EMBL" id="CP115174">
    <property type="protein sequence ID" value="WBO24550.1"/>
    <property type="molecule type" value="Genomic_DNA"/>
</dbReference>
<evidence type="ECO:0000256" key="4">
    <source>
        <dbReference type="ARBA" id="ARBA00022989"/>
    </source>
</evidence>